<keyword evidence="1" id="KW-0396">Initiation factor</keyword>
<dbReference type="InterPro" id="IPR012340">
    <property type="entry name" value="NA-bd_OB-fold"/>
</dbReference>
<dbReference type="PROSITE" id="PS50832">
    <property type="entry name" value="S1_IF1_TYPE"/>
    <property type="match status" value="1"/>
</dbReference>
<organism evidence="3 4">
    <name type="scientific">Platanthera guangdongensis</name>
    <dbReference type="NCBI Taxonomy" id="2320717"/>
    <lineage>
        <taxon>Eukaryota</taxon>
        <taxon>Viridiplantae</taxon>
        <taxon>Streptophyta</taxon>
        <taxon>Embryophyta</taxon>
        <taxon>Tracheophyta</taxon>
        <taxon>Spermatophyta</taxon>
        <taxon>Magnoliopsida</taxon>
        <taxon>Liliopsida</taxon>
        <taxon>Asparagales</taxon>
        <taxon>Orchidaceae</taxon>
        <taxon>Orchidoideae</taxon>
        <taxon>Orchideae</taxon>
        <taxon>Orchidinae</taxon>
        <taxon>Platanthera</taxon>
    </lineage>
</organism>
<sequence length="76" mass="8723">MLGNGWCEGMCSNDTKRLCHIRGKMHKKVWIAAGDIALVSFREYQDDTTDVILKGVESCFDRIWGNRFRKFGAILL</sequence>
<evidence type="ECO:0000259" key="2">
    <source>
        <dbReference type="PROSITE" id="PS50832"/>
    </source>
</evidence>
<dbReference type="InterPro" id="IPR001253">
    <property type="entry name" value="TIF_eIF-1A"/>
</dbReference>
<evidence type="ECO:0000313" key="3">
    <source>
        <dbReference type="EMBL" id="KAK8962248.1"/>
    </source>
</evidence>
<dbReference type="EMBL" id="JBBWWR010000008">
    <property type="protein sequence ID" value="KAK8962248.1"/>
    <property type="molecule type" value="Genomic_DNA"/>
</dbReference>
<dbReference type="Pfam" id="PF01176">
    <property type="entry name" value="eIF-1a"/>
    <property type="match status" value="1"/>
</dbReference>
<dbReference type="Proteomes" id="UP001412067">
    <property type="component" value="Unassembled WGS sequence"/>
</dbReference>
<dbReference type="InterPro" id="IPR006196">
    <property type="entry name" value="RNA-binding_domain_S1_IF1"/>
</dbReference>
<evidence type="ECO:0000313" key="4">
    <source>
        <dbReference type="Proteomes" id="UP001412067"/>
    </source>
</evidence>
<feature type="domain" description="S1-like" evidence="2">
    <location>
        <begin position="1"/>
        <end position="56"/>
    </location>
</feature>
<gene>
    <name evidence="3" type="ORF">KSP40_PGU005800</name>
</gene>
<dbReference type="PANTHER" id="PTHR21668">
    <property type="entry name" value="EIF-1A"/>
    <property type="match status" value="1"/>
</dbReference>
<protein>
    <recommendedName>
        <fullName evidence="2">S1-like domain-containing protein</fullName>
    </recommendedName>
</protein>
<evidence type="ECO:0000256" key="1">
    <source>
        <dbReference type="PROSITE-ProRule" id="PRU00181"/>
    </source>
</evidence>
<keyword evidence="1" id="KW-0648">Protein biosynthesis</keyword>
<keyword evidence="4" id="KW-1185">Reference proteome</keyword>
<comment type="caution">
    <text evidence="3">The sequence shown here is derived from an EMBL/GenBank/DDBJ whole genome shotgun (WGS) entry which is preliminary data.</text>
</comment>
<dbReference type="SUPFAM" id="SSF50249">
    <property type="entry name" value="Nucleic acid-binding proteins"/>
    <property type="match status" value="1"/>
</dbReference>
<dbReference type="SMART" id="SM00652">
    <property type="entry name" value="eIF1a"/>
    <property type="match status" value="1"/>
</dbReference>
<proteinExistence type="predicted"/>
<name>A0ABR2MDN2_9ASPA</name>
<accession>A0ABR2MDN2</accession>
<reference evidence="3 4" key="1">
    <citation type="journal article" date="2022" name="Nat. Plants">
        <title>Genomes of leafy and leafless Platanthera orchids illuminate the evolution of mycoheterotrophy.</title>
        <authorList>
            <person name="Li M.H."/>
            <person name="Liu K.W."/>
            <person name="Li Z."/>
            <person name="Lu H.C."/>
            <person name="Ye Q.L."/>
            <person name="Zhang D."/>
            <person name="Wang J.Y."/>
            <person name="Li Y.F."/>
            <person name="Zhong Z.M."/>
            <person name="Liu X."/>
            <person name="Yu X."/>
            <person name="Liu D.K."/>
            <person name="Tu X.D."/>
            <person name="Liu B."/>
            <person name="Hao Y."/>
            <person name="Liao X.Y."/>
            <person name="Jiang Y.T."/>
            <person name="Sun W.H."/>
            <person name="Chen J."/>
            <person name="Chen Y.Q."/>
            <person name="Ai Y."/>
            <person name="Zhai J.W."/>
            <person name="Wu S.S."/>
            <person name="Zhou Z."/>
            <person name="Hsiao Y.Y."/>
            <person name="Wu W.L."/>
            <person name="Chen Y.Y."/>
            <person name="Lin Y.F."/>
            <person name="Hsu J.L."/>
            <person name="Li C.Y."/>
            <person name="Wang Z.W."/>
            <person name="Zhao X."/>
            <person name="Zhong W.Y."/>
            <person name="Ma X.K."/>
            <person name="Ma L."/>
            <person name="Huang J."/>
            <person name="Chen G.Z."/>
            <person name="Huang M.Z."/>
            <person name="Huang L."/>
            <person name="Peng D.H."/>
            <person name="Luo Y.B."/>
            <person name="Zou S.Q."/>
            <person name="Chen S.P."/>
            <person name="Lan S."/>
            <person name="Tsai W.C."/>
            <person name="Van de Peer Y."/>
            <person name="Liu Z.J."/>
        </authorList>
    </citation>
    <scope>NUCLEOTIDE SEQUENCE [LARGE SCALE GENOMIC DNA]</scope>
    <source>
        <strain evidence="3">Lor288</strain>
    </source>
</reference>
<dbReference type="Gene3D" id="2.40.50.140">
    <property type="entry name" value="Nucleic acid-binding proteins"/>
    <property type="match status" value="1"/>
</dbReference>